<dbReference type="Pfam" id="PF04338">
    <property type="entry name" value="DUF481"/>
    <property type="match status" value="1"/>
</dbReference>
<feature type="chain" id="PRO_5001791070" evidence="1">
    <location>
        <begin position="28"/>
        <end position="254"/>
    </location>
</feature>
<dbReference type="GeneID" id="78380117"/>
<keyword evidence="3" id="KW-1185">Reference proteome</keyword>
<feature type="signal peptide" evidence="1">
    <location>
        <begin position="1"/>
        <end position="27"/>
    </location>
</feature>
<evidence type="ECO:0000256" key="1">
    <source>
        <dbReference type="SAM" id="SignalP"/>
    </source>
</evidence>
<dbReference type="RefSeq" id="WP_034790673.1">
    <property type="nucleotide sequence ID" value="NZ_JMPJ01000051.1"/>
</dbReference>
<dbReference type="eggNOG" id="COG3137">
    <property type="taxonomic scope" value="Bacteria"/>
</dbReference>
<sequence length="254" mass="27412">MFFRVVRRLPACAVVCGAALFSISSLADTTIFTALDDPATAKKPFEGNIQAGYTAQTGNTTNSSLSADTTMTWFNTNTANSIWGSARNTSSSGVRSSEKYQAGARSRYNLDDNNYVFGQGSWLSDRYNGYRARDVGTIGYGRQIWSGPVHTLNLEAGPGVRHDEFEQGGNSTRALAYASGAYSYKISDTAKFTQGLSVLANDETTYNSETALTVAINTHFSLKLAYDVTYNTKPPASAPDKTDTVTSINLVYGL</sequence>
<organism evidence="2 3">
    <name type="scientific">Ewingella americana (strain ATCC 33852 / DSM 4580 / CCUG 14506 / JCM 5911 / LMG 7869 / NCTC 12157 / CDC 1468-78)</name>
    <dbReference type="NCBI Taxonomy" id="910964"/>
    <lineage>
        <taxon>Bacteria</taxon>
        <taxon>Pseudomonadati</taxon>
        <taxon>Pseudomonadota</taxon>
        <taxon>Gammaproteobacteria</taxon>
        <taxon>Enterobacterales</taxon>
        <taxon>Yersiniaceae</taxon>
        <taxon>Ewingella</taxon>
    </lineage>
</organism>
<evidence type="ECO:0000313" key="3">
    <source>
        <dbReference type="Proteomes" id="UP000028640"/>
    </source>
</evidence>
<dbReference type="EMBL" id="JMPJ01000051">
    <property type="protein sequence ID" value="KFC81136.1"/>
    <property type="molecule type" value="Genomic_DNA"/>
</dbReference>
<proteinExistence type="predicted"/>
<reference evidence="2 3" key="1">
    <citation type="submission" date="2014-05" db="EMBL/GenBank/DDBJ databases">
        <title>ATOL: Assembling a taxonomically balanced genome-scale reconstruction of the evolutionary history of the Enterobacteriaceae.</title>
        <authorList>
            <person name="Plunkett G.III."/>
            <person name="Neeno-Eckwall E.C."/>
            <person name="Glasner J.D."/>
            <person name="Perna N.T."/>
        </authorList>
    </citation>
    <scope>NUCLEOTIDE SEQUENCE [LARGE SCALE GENOMIC DNA]</scope>
    <source>
        <strain evidence="2 3">ATCC 33852</strain>
    </source>
</reference>
<dbReference type="InterPro" id="IPR007433">
    <property type="entry name" value="DUF481"/>
</dbReference>
<dbReference type="Proteomes" id="UP000028640">
    <property type="component" value="Unassembled WGS sequence"/>
</dbReference>
<dbReference type="AlphaFoldDB" id="A0A085GBP1"/>
<name>A0A085GBP1_EWIA3</name>
<evidence type="ECO:0000313" key="2">
    <source>
        <dbReference type="EMBL" id="KFC81136.1"/>
    </source>
</evidence>
<accession>A0A085GBP1</accession>
<protein>
    <submittedName>
        <fullName evidence="2">Putative exported protein</fullName>
    </submittedName>
</protein>
<keyword evidence="1" id="KW-0732">Signal</keyword>
<dbReference type="OrthoDB" id="5292716at2"/>
<comment type="caution">
    <text evidence="2">The sequence shown here is derived from an EMBL/GenBank/DDBJ whole genome shotgun (WGS) entry which is preliminary data.</text>
</comment>
<gene>
    <name evidence="2" type="ORF">GEAM_1769</name>
</gene>
<dbReference type="STRING" id="910964.GEAM_1769"/>